<proteinExistence type="predicted"/>
<dbReference type="EMBL" id="LSZW01000065">
    <property type="protein sequence ID" value="KXK64209.1"/>
    <property type="molecule type" value="Genomic_DNA"/>
</dbReference>
<dbReference type="KEGG" id="cmiu:B1H56_02700"/>
<evidence type="ECO:0000313" key="5">
    <source>
        <dbReference type="EMBL" id="KXK64209.1"/>
    </source>
</evidence>
<dbReference type="Gene3D" id="2.40.50.220">
    <property type="entry name" value="EutN/Ccml"/>
    <property type="match status" value="1"/>
</dbReference>
<feature type="region of interest" description="Disordered" evidence="4">
    <location>
        <begin position="157"/>
        <end position="191"/>
    </location>
</feature>
<dbReference type="OrthoDB" id="196195at2"/>
<dbReference type="Proteomes" id="UP000070366">
    <property type="component" value="Unassembled WGS sequence"/>
</dbReference>
<name>A0A136Q0J0_9FIRM</name>
<comment type="caution">
    <text evidence="5">The sequence shown here is derived from an EMBL/GenBank/DDBJ whole genome shotgun (WGS) entry which is preliminary data.</text>
</comment>
<feature type="compositionally biased region" description="Basic and acidic residues" evidence="4">
    <location>
        <begin position="166"/>
        <end position="178"/>
    </location>
</feature>
<dbReference type="RefSeq" id="WP_066521406.1">
    <property type="nucleotide sequence ID" value="NZ_CABMOF010000005.1"/>
</dbReference>
<accession>A0A136Q0J0</accession>
<dbReference type="PROSITE" id="PS51932">
    <property type="entry name" value="BMV"/>
    <property type="match status" value="1"/>
</dbReference>
<protein>
    <recommendedName>
        <fullName evidence="7">Ethanolamine utilization protein EutN/carboxysome structural protein Ccml</fullName>
    </recommendedName>
</protein>
<sequence length="191" mass="21262">MQLAKVVGNAKSITKSDELYGAELLVAVPVDMRTMQAEGQPFLVADKLGAQEGQIVVCAAVCTFQQGDAAINMVVAIPEALTWDGEERLSQNIKGETEEAEIKPDPSLEEIDPVCDLTAEFKALHRELDQLSEKEEPSQNTNSVPYEEYAKYLTTDFEPVDVPPEIPKEQNAELEKRQSYTRVGYRSEKKK</sequence>
<dbReference type="InterPro" id="IPR036677">
    <property type="entry name" value="EutN_CcmL_sf"/>
</dbReference>
<keyword evidence="3" id="KW-1283">Bacterial microcompartment</keyword>
<gene>
    <name evidence="5" type="ORF">HMPREF3293_02853</name>
</gene>
<evidence type="ECO:0000256" key="4">
    <source>
        <dbReference type="SAM" id="MobiDB-lite"/>
    </source>
</evidence>
<dbReference type="SUPFAM" id="SSF159133">
    <property type="entry name" value="EutN/CcmL-like"/>
    <property type="match status" value="1"/>
</dbReference>
<evidence type="ECO:0000256" key="3">
    <source>
        <dbReference type="ARBA" id="ARBA00024446"/>
    </source>
</evidence>
<comment type="subcellular location">
    <subcellularLocation>
        <location evidence="1">Carboxysome</location>
    </subcellularLocation>
</comment>
<dbReference type="AlphaFoldDB" id="A0A136Q0J0"/>
<evidence type="ECO:0000256" key="1">
    <source>
        <dbReference type="ARBA" id="ARBA00023587"/>
    </source>
</evidence>
<dbReference type="STRING" id="626937.HMPREF3293_02853"/>
<dbReference type="GO" id="GO:0031470">
    <property type="term" value="C:carboxysome"/>
    <property type="evidence" value="ECO:0007669"/>
    <property type="project" value="UniProtKB-SubCell"/>
</dbReference>
<dbReference type="Pfam" id="PF03319">
    <property type="entry name" value="EutN_CcmL"/>
    <property type="match status" value="1"/>
</dbReference>
<dbReference type="InterPro" id="IPR004992">
    <property type="entry name" value="EutN_CcmL"/>
</dbReference>
<keyword evidence="2" id="KW-1282">Carboxysome</keyword>
<evidence type="ECO:0000313" key="6">
    <source>
        <dbReference type="Proteomes" id="UP000070366"/>
    </source>
</evidence>
<reference evidence="5 6" key="1">
    <citation type="submission" date="2016-02" db="EMBL/GenBank/DDBJ databases">
        <authorList>
            <person name="Wen L."/>
            <person name="He K."/>
            <person name="Yang H."/>
        </authorList>
    </citation>
    <scope>NUCLEOTIDE SEQUENCE [LARGE SCALE GENOMIC DNA]</scope>
    <source>
        <strain evidence="5 6">DSM 22607</strain>
    </source>
</reference>
<evidence type="ECO:0008006" key="7">
    <source>
        <dbReference type="Google" id="ProtNLM"/>
    </source>
</evidence>
<evidence type="ECO:0000256" key="2">
    <source>
        <dbReference type="ARBA" id="ARBA00023669"/>
    </source>
</evidence>
<organism evidence="5 6">
    <name type="scientific">Christensenella minuta</name>
    <dbReference type="NCBI Taxonomy" id="626937"/>
    <lineage>
        <taxon>Bacteria</taxon>
        <taxon>Bacillati</taxon>
        <taxon>Bacillota</taxon>
        <taxon>Clostridia</taxon>
        <taxon>Christensenellales</taxon>
        <taxon>Christensenellaceae</taxon>
        <taxon>Christensenella</taxon>
    </lineage>
</organism>
<keyword evidence="6" id="KW-1185">Reference proteome</keyword>